<evidence type="ECO:0000256" key="1">
    <source>
        <dbReference type="SAM" id="SignalP"/>
    </source>
</evidence>
<reference evidence="2 3" key="1">
    <citation type="submission" date="2023-03" db="EMBL/GenBank/DDBJ databases">
        <title>Genome sequence of Lichtheimia ornata CBS 291.66.</title>
        <authorList>
            <person name="Mohabir J.T."/>
            <person name="Shea T.P."/>
            <person name="Kurbessoian T."/>
            <person name="Berby B."/>
            <person name="Fontaine J."/>
            <person name="Livny J."/>
            <person name="Gnirke A."/>
            <person name="Stajich J.E."/>
            <person name="Cuomo C.A."/>
        </authorList>
    </citation>
    <scope>NUCLEOTIDE SEQUENCE [LARGE SCALE GENOMIC DNA]</scope>
    <source>
        <strain evidence="2">CBS 291.66</strain>
    </source>
</reference>
<evidence type="ECO:0000313" key="3">
    <source>
        <dbReference type="Proteomes" id="UP001234581"/>
    </source>
</evidence>
<organism evidence="2 3">
    <name type="scientific">Lichtheimia ornata</name>
    <dbReference type="NCBI Taxonomy" id="688661"/>
    <lineage>
        <taxon>Eukaryota</taxon>
        <taxon>Fungi</taxon>
        <taxon>Fungi incertae sedis</taxon>
        <taxon>Mucoromycota</taxon>
        <taxon>Mucoromycotina</taxon>
        <taxon>Mucoromycetes</taxon>
        <taxon>Mucorales</taxon>
        <taxon>Lichtheimiaceae</taxon>
        <taxon>Lichtheimia</taxon>
    </lineage>
</organism>
<dbReference type="Proteomes" id="UP001234581">
    <property type="component" value="Unassembled WGS sequence"/>
</dbReference>
<feature type="chain" id="PRO_5042035853" evidence="1">
    <location>
        <begin position="26"/>
        <end position="70"/>
    </location>
</feature>
<protein>
    <submittedName>
        <fullName evidence="2">Uncharacterized protein</fullName>
    </submittedName>
</protein>
<dbReference type="GeneID" id="83218889"/>
<dbReference type="RefSeq" id="XP_058337802.1">
    <property type="nucleotide sequence ID" value="XM_058491455.1"/>
</dbReference>
<name>A0AAD7UTK8_9FUNG</name>
<keyword evidence="3" id="KW-1185">Reference proteome</keyword>
<keyword evidence="1" id="KW-0732">Signal</keyword>
<dbReference type="EMBL" id="JARTCD010000091">
    <property type="protein sequence ID" value="KAJ8652888.1"/>
    <property type="molecule type" value="Genomic_DNA"/>
</dbReference>
<gene>
    <name evidence="2" type="ORF">O0I10_011488</name>
</gene>
<accession>A0AAD7UTK8</accession>
<evidence type="ECO:0000313" key="2">
    <source>
        <dbReference type="EMBL" id="KAJ8652888.1"/>
    </source>
</evidence>
<feature type="signal peptide" evidence="1">
    <location>
        <begin position="1"/>
        <end position="25"/>
    </location>
</feature>
<sequence length="70" mass="7733">MKFSFIISLVFAIALTDLTVAWTSAVEIRKNMERCQKISLDECPAARKCAIEESDDGGTSCAYAPNKEDE</sequence>
<comment type="caution">
    <text evidence="2">The sequence shown here is derived from an EMBL/GenBank/DDBJ whole genome shotgun (WGS) entry which is preliminary data.</text>
</comment>
<proteinExistence type="predicted"/>
<dbReference type="AlphaFoldDB" id="A0AAD7UTK8"/>